<feature type="transmembrane region" description="Helical" evidence="8">
    <location>
        <begin position="125"/>
        <end position="144"/>
    </location>
</feature>
<keyword evidence="5 8" id="KW-1133">Transmembrane helix</keyword>
<feature type="transmembrane region" description="Helical" evidence="8">
    <location>
        <begin position="252"/>
        <end position="277"/>
    </location>
</feature>
<evidence type="ECO:0000256" key="2">
    <source>
        <dbReference type="ARBA" id="ARBA00022448"/>
    </source>
</evidence>
<keyword evidence="6 8" id="KW-0472">Membrane</keyword>
<accession>A0A5A7PR07</accession>
<comment type="subcellular location">
    <subcellularLocation>
        <location evidence="1">Membrane</location>
    </subcellularLocation>
</comment>
<dbReference type="OrthoDB" id="655540at2759"/>
<evidence type="ECO:0000313" key="10">
    <source>
        <dbReference type="EMBL" id="GER35184.1"/>
    </source>
</evidence>
<feature type="region of interest" description="Disordered" evidence="7">
    <location>
        <begin position="1"/>
        <end position="74"/>
    </location>
</feature>
<keyword evidence="2" id="KW-0813">Transport</keyword>
<evidence type="ECO:0000259" key="9">
    <source>
        <dbReference type="Pfam" id="PF01490"/>
    </source>
</evidence>
<feature type="domain" description="Amino acid transporter transmembrane" evidence="9">
    <location>
        <begin position="126"/>
        <end position="249"/>
    </location>
</feature>
<organism evidence="10 11">
    <name type="scientific">Striga asiatica</name>
    <name type="common">Asiatic witchweed</name>
    <name type="synonym">Buchnera asiatica</name>
    <dbReference type="NCBI Taxonomy" id="4170"/>
    <lineage>
        <taxon>Eukaryota</taxon>
        <taxon>Viridiplantae</taxon>
        <taxon>Streptophyta</taxon>
        <taxon>Embryophyta</taxon>
        <taxon>Tracheophyta</taxon>
        <taxon>Spermatophyta</taxon>
        <taxon>Magnoliopsida</taxon>
        <taxon>eudicotyledons</taxon>
        <taxon>Gunneridae</taxon>
        <taxon>Pentapetalae</taxon>
        <taxon>asterids</taxon>
        <taxon>lamiids</taxon>
        <taxon>Lamiales</taxon>
        <taxon>Orobanchaceae</taxon>
        <taxon>Buchnereae</taxon>
        <taxon>Striga</taxon>
    </lineage>
</organism>
<dbReference type="PANTHER" id="PTHR48017">
    <property type="entry name" value="OS05G0424000 PROTEIN-RELATED"/>
    <property type="match status" value="1"/>
</dbReference>
<keyword evidence="4" id="KW-0029">Amino-acid transport</keyword>
<dbReference type="GO" id="GO:0016020">
    <property type="term" value="C:membrane"/>
    <property type="evidence" value="ECO:0007669"/>
    <property type="project" value="UniProtKB-SubCell"/>
</dbReference>
<feature type="transmembrane region" description="Helical" evidence="8">
    <location>
        <begin position="289"/>
        <end position="313"/>
    </location>
</feature>
<evidence type="ECO:0000256" key="8">
    <source>
        <dbReference type="SAM" id="Phobius"/>
    </source>
</evidence>
<evidence type="ECO:0000256" key="7">
    <source>
        <dbReference type="SAM" id="MobiDB-lite"/>
    </source>
</evidence>
<keyword evidence="3 8" id="KW-0812">Transmembrane</keyword>
<dbReference type="Proteomes" id="UP000325081">
    <property type="component" value="Unassembled WGS sequence"/>
</dbReference>
<evidence type="ECO:0000256" key="5">
    <source>
        <dbReference type="ARBA" id="ARBA00022989"/>
    </source>
</evidence>
<feature type="transmembrane region" description="Helical" evidence="8">
    <location>
        <begin position="156"/>
        <end position="178"/>
    </location>
</feature>
<feature type="compositionally biased region" description="Polar residues" evidence="7">
    <location>
        <begin position="1"/>
        <end position="11"/>
    </location>
</feature>
<name>A0A5A7PR07_STRAF</name>
<dbReference type="EMBL" id="BKCP01004960">
    <property type="protein sequence ID" value="GER35184.1"/>
    <property type="molecule type" value="Genomic_DNA"/>
</dbReference>
<feature type="transmembrane region" description="Helical" evidence="8">
    <location>
        <begin position="190"/>
        <end position="213"/>
    </location>
</feature>
<evidence type="ECO:0000256" key="3">
    <source>
        <dbReference type="ARBA" id="ARBA00022692"/>
    </source>
</evidence>
<dbReference type="InterPro" id="IPR013057">
    <property type="entry name" value="AA_transpt_TM"/>
</dbReference>
<proteinExistence type="predicted"/>
<evidence type="ECO:0000256" key="4">
    <source>
        <dbReference type="ARBA" id="ARBA00022970"/>
    </source>
</evidence>
<evidence type="ECO:0000313" key="11">
    <source>
        <dbReference type="Proteomes" id="UP000325081"/>
    </source>
</evidence>
<gene>
    <name evidence="10" type="ORF">STAS_11440</name>
</gene>
<protein>
    <submittedName>
        <fullName evidence="10">Transmembrane amino acid transporter family protein</fullName>
    </submittedName>
</protein>
<feature type="compositionally biased region" description="Polar residues" evidence="7">
    <location>
        <begin position="50"/>
        <end position="59"/>
    </location>
</feature>
<keyword evidence="11" id="KW-1185">Reference proteome</keyword>
<dbReference type="GO" id="GO:0006865">
    <property type="term" value="P:amino acid transport"/>
    <property type="evidence" value="ECO:0007669"/>
    <property type="project" value="UniProtKB-KW"/>
</dbReference>
<dbReference type="Pfam" id="PF01490">
    <property type="entry name" value="Aa_trans"/>
    <property type="match status" value="1"/>
</dbReference>
<comment type="caution">
    <text evidence="10">The sequence shown here is derived from an EMBL/GenBank/DDBJ whole genome shotgun (WGS) entry which is preliminary data.</text>
</comment>
<dbReference type="AlphaFoldDB" id="A0A5A7PR07"/>
<evidence type="ECO:0000256" key="6">
    <source>
        <dbReference type="ARBA" id="ARBA00023136"/>
    </source>
</evidence>
<evidence type="ECO:0000256" key="1">
    <source>
        <dbReference type="ARBA" id="ARBA00004370"/>
    </source>
</evidence>
<sequence>MKKFGSEQSIYIDSEEEDEKVEANEAGNESDYSNYSSDNDDNGDHRQRKPSSLNPSWPQSYRRHTPEILPSLSKPLIEEEKSKEKRSSHYLLPPVHSRVKKVDEDGKVSDAHGLPISRQCSFGQAVLNVVACLFWVGLVDQVGFETKGSQTLNLSTLPVAVGLYGYCYSGHAVFPNIYTSMENPRQYPAVLLASFGICTVLYAAVAVMGYLMYGNSIQSQFTLNMPHDLVASKIALWTTVVNPFTKYPFSSLVMAFIGSFLTMLVTLILPCACYLSILRGKVSLFQGSMCVLIIGVGTVSSAIGTYSALAQIIENLS</sequence>
<reference evidence="11" key="1">
    <citation type="journal article" date="2019" name="Curr. Biol.">
        <title>Genome Sequence of Striga asiatica Provides Insight into the Evolution of Plant Parasitism.</title>
        <authorList>
            <person name="Yoshida S."/>
            <person name="Kim S."/>
            <person name="Wafula E.K."/>
            <person name="Tanskanen J."/>
            <person name="Kim Y.M."/>
            <person name="Honaas L."/>
            <person name="Yang Z."/>
            <person name="Spallek T."/>
            <person name="Conn C.E."/>
            <person name="Ichihashi Y."/>
            <person name="Cheong K."/>
            <person name="Cui S."/>
            <person name="Der J.P."/>
            <person name="Gundlach H."/>
            <person name="Jiao Y."/>
            <person name="Hori C."/>
            <person name="Ishida J.K."/>
            <person name="Kasahara H."/>
            <person name="Kiba T."/>
            <person name="Kim M.S."/>
            <person name="Koo N."/>
            <person name="Laohavisit A."/>
            <person name="Lee Y.H."/>
            <person name="Lumba S."/>
            <person name="McCourt P."/>
            <person name="Mortimer J.C."/>
            <person name="Mutuku J.M."/>
            <person name="Nomura T."/>
            <person name="Sasaki-Sekimoto Y."/>
            <person name="Seto Y."/>
            <person name="Wang Y."/>
            <person name="Wakatake T."/>
            <person name="Sakakibara H."/>
            <person name="Demura T."/>
            <person name="Yamaguchi S."/>
            <person name="Yoneyama K."/>
            <person name="Manabe R.I."/>
            <person name="Nelson D.C."/>
            <person name="Schulman A.H."/>
            <person name="Timko M.P."/>
            <person name="dePamphilis C.W."/>
            <person name="Choi D."/>
            <person name="Shirasu K."/>
        </authorList>
    </citation>
    <scope>NUCLEOTIDE SEQUENCE [LARGE SCALE GENOMIC DNA]</scope>
    <source>
        <strain evidence="11">cv. UVA1</strain>
    </source>
</reference>